<sequence length="73" mass="8082">MKSDPLEYTFSGCMAHVAAFQHGQGPAIDCNVLRGGQKVKHEEDTGQQRYMQDVIGVGRGAIRFRTQPPVHVE</sequence>
<dbReference type="AlphaFoldDB" id="A0A182FXU1"/>
<name>A0A182FXU1_ANOAL</name>
<accession>A0A182FXU1</accession>
<keyword evidence="2" id="KW-1185">Reference proteome</keyword>
<evidence type="ECO:0000313" key="2">
    <source>
        <dbReference type="Proteomes" id="UP000069272"/>
    </source>
</evidence>
<dbReference type="Proteomes" id="UP000069272">
    <property type="component" value="Chromosome 3L"/>
</dbReference>
<protein>
    <submittedName>
        <fullName evidence="1">Uncharacterized protein</fullName>
    </submittedName>
</protein>
<reference evidence="1" key="2">
    <citation type="submission" date="2022-08" db="UniProtKB">
        <authorList>
            <consortium name="EnsemblMetazoa"/>
        </authorList>
    </citation>
    <scope>IDENTIFICATION</scope>
    <source>
        <strain evidence="1">STECLA/ALBI9_A</strain>
    </source>
</reference>
<reference evidence="1 2" key="1">
    <citation type="journal article" date="2017" name="G3 (Bethesda)">
        <title>The Physical Genome Mapping of Anopheles albimanus Corrected Scaffold Misassemblies and Identified Interarm Rearrangements in Genus Anopheles.</title>
        <authorList>
            <person name="Artemov G.N."/>
            <person name="Peery A.N."/>
            <person name="Jiang X."/>
            <person name="Tu Z."/>
            <person name="Stegniy V.N."/>
            <person name="Sharakhova M.V."/>
            <person name="Sharakhov I.V."/>
        </authorList>
    </citation>
    <scope>NUCLEOTIDE SEQUENCE [LARGE SCALE GENOMIC DNA]</scope>
    <source>
        <strain evidence="1 2">ALBI9_A</strain>
    </source>
</reference>
<evidence type="ECO:0000313" key="1">
    <source>
        <dbReference type="EnsemblMetazoa" id="AALB014458-PA"/>
    </source>
</evidence>
<dbReference type="EnsemblMetazoa" id="AALB014458-RA">
    <property type="protein sequence ID" value="AALB014458-PA"/>
    <property type="gene ID" value="AALB014458"/>
</dbReference>
<proteinExistence type="predicted"/>
<dbReference type="VEuPathDB" id="VectorBase:AALB014458"/>
<organism evidence="1 2">
    <name type="scientific">Anopheles albimanus</name>
    <name type="common">New world malaria mosquito</name>
    <dbReference type="NCBI Taxonomy" id="7167"/>
    <lineage>
        <taxon>Eukaryota</taxon>
        <taxon>Metazoa</taxon>
        <taxon>Ecdysozoa</taxon>
        <taxon>Arthropoda</taxon>
        <taxon>Hexapoda</taxon>
        <taxon>Insecta</taxon>
        <taxon>Pterygota</taxon>
        <taxon>Neoptera</taxon>
        <taxon>Endopterygota</taxon>
        <taxon>Diptera</taxon>
        <taxon>Nematocera</taxon>
        <taxon>Culicoidea</taxon>
        <taxon>Culicidae</taxon>
        <taxon>Anophelinae</taxon>
        <taxon>Anopheles</taxon>
    </lineage>
</organism>